<feature type="transmembrane region" description="Helical" evidence="12">
    <location>
        <begin position="403"/>
        <end position="424"/>
    </location>
</feature>
<evidence type="ECO:0000256" key="3">
    <source>
        <dbReference type="ARBA" id="ARBA00022448"/>
    </source>
</evidence>
<dbReference type="PIRSF" id="PIRSF006446">
    <property type="entry name" value="Cyt_quinol_oxidase_1"/>
    <property type="match status" value="1"/>
</dbReference>
<feature type="transmembrane region" description="Helical" evidence="12">
    <location>
        <begin position="128"/>
        <end position="152"/>
    </location>
</feature>
<dbReference type="GO" id="GO:0070069">
    <property type="term" value="C:cytochrome complex"/>
    <property type="evidence" value="ECO:0007669"/>
    <property type="project" value="UniProtKB-UniRule"/>
</dbReference>
<dbReference type="GO" id="GO:0019646">
    <property type="term" value="P:aerobic electron transport chain"/>
    <property type="evidence" value="ECO:0007669"/>
    <property type="project" value="InterPro"/>
</dbReference>
<dbReference type="AlphaFoldDB" id="A0A9J6ZCV1"/>
<keyword evidence="3 12" id="KW-0813">Transport</keyword>
<feature type="transmembrane region" description="Helical" evidence="12">
    <location>
        <begin position="218"/>
        <end position="237"/>
    </location>
</feature>
<dbReference type="Proteomes" id="UP001056756">
    <property type="component" value="Chromosome"/>
</dbReference>
<keyword evidence="10 12" id="KW-0408">Iron</keyword>
<evidence type="ECO:0000256" key="12">
    <source>
        <dbReference type="PIRNR" id="PIRNR006446"/>
    </source>
</evidence>
<dbReference type="Pfam" id="PF01654">
    <property type="entry name" value="Cyt_bd_oxida_I"/>
    <property type="match status" value="1"/>
</dbReference>
<evidence type="ECO:0000313" key="14">
    <source>
        <dbReference type="Proteomes" id="UP001056756"/>
    </source>
</evidence>
<keyword evidence="11 12" id="KW-0472">Membrane</keyword>
<evidence type="ECO:0000256" key="7">
    <source>
        <dbReference type="ARBA" id="ARBA00022723"/>
    </source>
</evidence>
<keyword evidence="5 12" id="KW-0349">Heme</keyword>
<evidence type="ECO:0000256" key="1">
    <source>
        <dbReference type="ARBA" id="ARBA00004651"/>
    </source>
</evidence>
<comment type="similarity">
    <text evidence="2 12">Belongs to the cytochrome ubiquinol oxidase subunit 1 family.</text>
</comment>
<evidence type="ECO:0000256" key="6">
    <source>
        <dbReference type="ARBA" id="ARBA00022692"/>
    </source>
</evidence>
<keyword evidence="4 12" id="KW-1003">Cell membrane</keyword>
<accession>A0A9J6ZCV1</accession>
<feature type="transmembrane region" description="Helical" evidence="12">
    <location>
        <begin position="20"/>
        <end position="40"/>
    </location>
</feature>
<evidence type="ECO:0000256" key="10">
    <source>
        <dbReference type="ARBA" id="ARBA00023004"/>
    </source>
</evidence>
<feature type="transmembrane region" description="Helical" evidence="12">
    <location>
        <begin position="325"/>
        <end position="343"/>
    </location>
</feature>
<dbReference type="PANTHER" id="PTHR30365:SF14">
    <property type="entry name" value="CYTOCHROME BD MENAQUINOL OXIDASE SUBUNIT I-RELATED"/>
    <property type="match status" value="1"/>
</dbReference>
<proteinExistence type="inferred from homology"/>
<evidence type="ECO:0000313" key="13">
    <source>
        <dbReference type="EMBL" id="URN93844.1"/>
    </source>
</evidence>
<reference evidence="13" key="1">
    <citation type="submission" date="2022-05" db="EMBL/GenBank/DDBJ databases">
        <title>Novel bacterial taxa in a minimal lignocellulolytic consortium and its capacity to transform plastics disclosed by genome-resolved metagenomics.</title>
        <authorList>
            <person name="Rodriguez C.A.D."/>
            <person name="Diaz-Garcia L."/>
            <person name="Herrera K."/>
            <person name="Tarazona N.A."/>
            <person name="Sproer C."/>
            <person name="Overmann J."/>
            <person name="Jimenez D.J."/>
        </authorList>
    </citation>
    <scope>NUCLEOTIDE SEQUENCE</scope>
    <source>
        <strain evidence="13">MAG5</strain>
    </source>
</reference>
<feature type="transmembrane region" description="Helical" evidence="12">
    <location>
        <begin position="355"/>
        <end position="375"/>
    </location>
</feature>
<dbReference type="KEGG" id="plig:NAG76_18735"/>
<evidence type="ECO:0000256" key="5">
    <source>
        <dbReference type="ARBA" id="ARBA00022617"/>
    </source>
</evidence>
<evidence type="ECO:0000256" key="11">
    <source>
        <dbReference type="ARBA" id="ARBA00023136"/>
    </source>
</evidence>
<evidence type="ECO:0000256" key="4">
    <source>
        <dbReference type="ARBA" id="ARBA00022475"/>
    </source>
</evidence>
<evidence type="ECO:0000256" key="2">
    <source>
        <dbReference type="ARBA" id="ARBA00009819"/>
    </source>
</evidence>
<dbReference type="GO" id="GO:0005886">
    <property type="term" value="C:plasma membrane"/>
    <property type="evidence" value="ECO:0007669"/>
    <property type="project" value="UniProtKB-SubCell"/>
</dbReference>
<sequence>MNYDPVVLSRMLTSLTLGFHIIFATIGVGVPLFIGLAEWIGIRKNDFEYILMARRWARGYVITVAVGVVTGTAIGLQLSLLWPSFMQVAGQSIALPLFMETFAFFFEAIFLGIYLYTWDRFKNKTTHLWLLIPVVLGSSASALFITIVNSFMNYPVGFTYLDGQIIGINPYKAMLSPAMPSKVAHVISSAYLTSALILAAIAALSYLKGQKHRYHRKALKLTMICSFVFMLSTALIGDISGKYLAVYQPEKLAATEWHFETTTQAPLVFGGTLDENHNVKNALVIPYGLSILGFNNPNAEVIGLDQFPEEDWAPLWIHYLFDMKMGYVALLTLITTFFIVQLVRKKGNIYSKWLLWCVVISAPIAMLTIEHGWIFSEVGRQPWILRGIMRTATGATQSDHVDLMLLLFFLLYLVLGIASTRVLVKMFRNNKAEDELALYEN</sequence>
<comment type="subcellular location">
    <subcellularLocation>
        <location evidence="1">Cell membrane</location>
        <topology evidence="1">Multi-pass membrane protein</topology>
    </subcellularLocation>
</comment>
<feature type="transmembrane region" description="Helical" evidence="12">
    <location>
        <begin position="60"/>
        <end position="81"/>
    </location>
</feature>
<feature type="transmembrane region" description="Helical" evidence="12">
    <location>
        <begin position="93"/>
        <end position="116"/>
    </location>
</feature>
<dbReference type="GO" id="GO:0016682">
    <property type="term" value="F:oxidoreductase activity, acting on diphenols and related substances as donors, oxygen as acceptor"/>
    <property type="evidence" value="ECO:0007669"/>
    <property type="project" value="TreeGrafter"/>
</dbReference>
<keyword evidence="6 12" id="KW-0812">Transmembrane</keyword>
<dbReference type="InterPro" id="IPR002585">
    <property type="entry name" value="Cyt-d_ubiquinol_oxidase_su_1"/>
</dbReference>
<feature type="transmembrane region" description="Helical" evidence="12">
    <location>
        <begin position="183"/>
        <end position="206"/>
    </location>
</feature>
<keyword evidence="8 12" id="KW-0249">Electron transport</keyword>
<organism evidence="13 14">
    <name type="scientific">Candidatus Pristimantibacillus lignocellulolyticus</name>
    <dbReference type="NCBI Taxonomy" id="2994561"/>
    <lineage>
        <taxon>Bacteria</taxon>
        <taxon>Bacillati</taxon>
        <taxon>Bacillota</taxon>
        <taxon>Bacilli</taxon>
        <taxon>Bacillales</taxon>
        <taxon>Paenibacillaceae</taxon>
        <taxon>Candidatus Pristimantibacillus</taxon>
    </lineage>
</organism>
<dbReference type="GO" id="GO:0046872">
    <property type="term" value="F:metal ion binding"/>
    <property type="evidence" value="ECO:0007669"/>
    <property type="project" value="UniProtKB-UniRule"/>
</dbReference>
<evidence type="ECO:0000256" key="9">
    <source>
        <dbReference type="ARBA" id="ARBA00022989"/>
    </source>
</evidence>
<evidence type="ECO:0000256" key="8">
    <source>
        <dbReference type="ARBA" id="ARBA00022982"/>
    </source>
</evidence>
<name>A0A9J6ZCV1_9BACL</name>
<dbReference type="GO" id="GO:0009055">
    <property type="term" value="F:electron transfer activity"/>
    <property type="evidence" value="ECO:0007669"/>
    <property type="project" value="UniProtKB-UniRule"/>
</dbReference>
<dbReference type="EMBL" id="CP097899">
    <property type="protein sequence ID" value="URN93844.1"/>
    <property type="molecule type" value="Genomic_DNA"/>
</dbReference>
<protein>
    <submittedName>
        <fullName evidence="13">Cytochrome ubiquinol oxidase subunit I</fullName>
    </submittedName>
</protein>
<dbReference type="PANTHER" id="PTHR30365">
    <property type="entry name" value="CYTOCHROME D UBIQUINOL OXIDASE"/>
    <property type="match status" value="1"/>
</dbReference>
<dbReference type="GO" id="GO:0020037">
    <property type="term" value="F:heme binding"/>
    <property type="evidence" value="ECO:0007669"/>
    <property type="project" value="TreeGrafter"/>
</dbReference>
<keyword evidence="7 12" id="KW-0479">Metal-binding</keyword>
<keyword evidence="9 12" id="KW-1133">Transmembrane helix</keyword>
<gene>
    <name evidence="13" type="ORF">NAG76_18735</name>
</gene>